<name>A0A9Q1HID3_HOLLE</name>
<evidence type="ECO:0000256" key="3">
    <source>
        <dbReference type="ARBA" id="ARBA00022722"/>
    </source>
</evidence>
<sequence length="282" mass="32608">MINQSLVNASRSLTPAETRYSQIEKELLALVFGLERNHVYTYGHKLKLWTDHKPLIAISKKPLVTAPKRLQRLLIRLLQYDVEICYKPGKEMYLADTLFRAYINIDDQSATEKETESINMVEHLPVSKATLAEIEQATANDHELKAAKHYIQNGWPDHKHELQLPAHSYFHVKEELSVQDNLVFKGQQIVIPSSFRNSIKTKLHSSHQGINSTLCRARDTVYWPRMSKALKDFVEQCEICNQFCTEQAKEPLIQHPIPSRPWEKIGVDIFTIKDKDYLCTVD</sequence>
<feature type="domain" description="Integrase zinc-binding" evidence="8">
    <location>
        <begin position="191"/>
        <end position="242"/>
    </location>
</feature>
<dbReference type="InterPro" id="IPR041588">
    <property type="entry name" value="Integrase_H2C2"/>
</dbReference>
<dbReference type="Pfam" id="PF17917">
    <property type="entry name" value="RT_RNaseH"/>
    <property type="match status" value="1"/>
</dbReference>
<keyword evidence="5" id="KW-0378">Hydrolase</keyword>
<evidence type="ECO:0008006" key="11">
    <source>
        <dbReference type="Google" id="ProtNLM"/>
    </source>
</evidence>
<accession>A0A9Q1HID3</accession>
<keyword evidence="2" id="KW-0548">Nucleotidyltransferase</keyword>
<comment type="caution">
    <text evidence="9">The sequence shown here is derived from an EMBL/GenBank/DDBJ whole genome shotgun (WGS) entry which is preliminary data.</text>
</comment>
<dbReference type="InterPro" id="IPR050951">
    <property type="entry name" value="Retrovirus_Pol_polyprotein"/>
</dbReference>
<keyword evidence="1" id="KW-0808">Transferase</keyword>
<dbReference type="PANTHER" id="PTHR37984">
    <property type="entry name" value="PROTEIN CBG26694"/>
    <property type="match status" value="1"/>
</dbReference>
<feature type="domain" description="Reverse transcriptase RNase H-like" evidence="7">
    <location>
        <begin position="9"/>
        <end position="80"/>
    </location>
</feature>
<dbReference type="Pfam" id="PF17921">
    <property type="entry name" value="Integrase_H2C2"/>
    <property type="match status" value="1"/>
</dbReference>
<dbReference type="InterPro" id="IPR043502">
    <property type="entry name" value="DNA/RNA_pol_sf"/>
</dbReference>
<proteinExistence type="predicted"/>
<dbReference type="AlphaFoldDB" id="A0A9Q1HID3"/>
<gene>
    <name evidence="9" type="ORF">HOLleu_09172</name>
</gene>
<dbReference type="Proteomes" id="UP001152320">
    <property type="component" value="Chromosome 3"/>
</dbReference>
<evidence type="ECO:0000259" key="8">
    <source>
        <dbReference type="Pfam" id="PF17921"/>
    </source>
</evidence>
<dbReference type="GO" id="GO:0003964">
    <property type="term" value="F:RNA-directed DNA polymerase activity"/>
    <property type="evidence" value="ECO:0007669"/>
    <property type="project" value="UniProtKB-KW"/>
</dbReference>
<keyword evidence="10" id="KW-1185">Reference proteome</keyword>
<protein>
    <recommendedName>
        <fullName evidence="11">Polyprotein</fullName>
    </recommendedName>
</protein>
<dbReference type="FunFam" id="1.10.340.70:FF:000003">
    <property type="entry name" value="Protein CBG25708"/>
    <property type="match status" value="1"/>
</dbReference>
<evidence type="ECO:0000313" key="10">
    <source>
        <dbReference type="Proteomes" id="UP001152320"/>
    </source>
</evidence>
<evidence type="ECO:0000259" key="7">
    <source>
        <dbReference type="Pfam" id="PF17917"/>
    </source>
</evidence>
<dbReference type="EMBL" id="JAIZAY010000003">
    <property type="protein sequence ID" value="KAJ8046021.1"/>
    <property type="molecule type" value="Genomic_DNA"/>
</dbReference>
<dbReference type="OrthoDB" id="775972at2759"/>
<keyword evidence="4" id="KW-0255">Endonuclease</keyword>
<dbReference type="PANTHER" id="PTHR37984:SF8">
    <property type="entry name" value="CCHC-TYPE DOMAIN-CONTAINING PROTEIN"/>
    <property type="match status" value="1"/>
</dbReference>
<dbReference type="InterPro" id="IPR041373">
    <property type="entry name" value="RT_RNaseH"/>
</dbReference>
<evidence type="ECO:0000256" key="1">
    <source>
        <dbReference type="ARBA" id="ARBA00022679"/>
    </source>
</evidence>
<evidence type="ECO:0000256" key="4">
    <source>
        <dbReference type="ARBA" id="ARBA00022759"/>
    </source>
</evidence>
<evidence type="ECO:0000313" key="9">
    <source>
        <dbReference type="EMBL" id="KAJ8046021.1"/>
    </source>
</evidence>
<keyword evidence="6" id="KW-0695">RNA-directed DNA polymerase</keyword>
<evidence type="ECO:0000256" key="2">
    <source>
        <dbReference type="ARBA" id="ARBA00022695"/>
    </source>
</evidence>
<dbReference type="SUPFAM" id="SSF56672">
    <property type="entry name" value="DNA/RNA polymerases"/>
    <property type="match status" value="1"/>
</dbReference>
<evidence type="ECO:0000256" key="5">
    <source>
        <dbReference type="ARBA" id="ARBA00022801"/>
    </source>
</evidence>
<organism evidence="9 10">
    <name type="scientific">Holothuria leucospilota</name>
    <name type="common">Black long sea cucumber</name>
    <name type="synonym">Mertensiothuria leucospilota</name>
    <dbReference type="NCBI Taxonomy" id="206669"/>
    <lineage>
        <taxon>Eukaryota</taxon>
        <taxon>Metazoa</taxon>
        <taxon>Echinodermata</taxon>
        <taxon>Eleutherozoa</taxon>
        <taxon>Echinozoa</taxon>
        <taxon>Holothuroidea</taxon>
        <taxon>Aspidochirotacea</taxon>
        <taxon>Aspidochirotida</taxon>
        <taxon>Holothuriidae</taxon>
        <taxon>Holothuria</taxon>
    </lineage>
</organism>
<dbReference type="Gene3D" id="1.10.340.70">
    <property type="match status" value="1"/>
</dbReference>
<keyword evidence="3" id="KW-0540">Nuclease</keyword>
<reference evidence="9" key="1">
    <citation type="submission" date="2021-10" db="EMBL/GenBank/DDBJ databases">
        <title>Tropical sea cucumber genome reveals ecological adaptation and Cuvierian tubules defense mechanism.</title>
        <authorList>
            <person name="Chen T."/>
        </authorList>
    </citation>
    <scope>NUCLEOTIDE SEQUENCE</scope>
    <source>
        <strain evidence="9">Nanhai2018</strain>
        <tissue evidence="9">Muscle</tissue>
    </source>
</reference>
<evidence type="ECO:0000256" key="6">
    <source>
        <dbReference type="ARBA" id="ARBA00022918"/>
    </source>
</evidence>
<dbReference type="GO" id="GO:0004519">
    <property type="term" value="F:endonuclease activity"/>
    <property type="evidence" value="ECO:0007669"/>
    <property type="project" value="UniProtKB-KW"/>
</dbReference>
<dbReference type="GO" id="GO:0016787">
    <property type="term" value="F:hydrolase activity"/>
    <property type="evidence" value="ECO:0007669"/>
    <property type="project" value="UniProtKB-KW"/>
</dbReference>